<dbReference type="SUPFAM" id="SSF52425">
    <property type="entry name" value="Cryptochrome/photolyase, N-terminal domain"/>
    <property type="match status" value="1"/>
</dbReference>
<gene>
    <name evidence="7" type="ORF">MUN87_10935</name>
</gene>
<dbReference type="PROSITE" id="PS51645">
    <property type="entry name" value="PHR_CRY_ALPHA_BETA"/>
    <property type="match status" value="1"/>
</dbReference>
<dbReference type="Gene3D" id="1.25.40.80">
    <property type="match status" value="1"/>
</dbReference>
<evidence type="ECO:0000256" key="2">
    <source>
        <dbReference type="ARBA" id="ARBA00022630"/>
    </source>
</evidence>
<dbReference type="Gene3D" id="1.10.579.10">
    <property type="entry name" value="DNA Cyclobutane Dipyrimidine Photolyase, subunit A, domain 3"/>
    <property type="match status" value="1"/>
</dbReference>
<evidence type="ECO:0000256" key="5">
    <source>
        <dbReference type="RuleBase" id="RU004182"/>
    </source>
</evidence>
<keyword evidence="4 5" id="KW-0157">Chromophore</keyword>
<dbReference type="SUPFAM" id="SSF48173">
    <property type="entry name" value="Cryptochrome/photolyase FAD-binding domain"/>
    <property type="match status" value="1"/>
</dbReference>
<dbReference type="PANTHER" id="PTHR11455">
    <property type="entry name" value="CRYPTOCHROME"/>
    <property type="match status" value="1"/>
</dbReference>
<feature type="domain" description="Photolyase/cryptochrome alpha/beta" evidence="6">
    <location>
        <begin position="3"/>
        <end position="122"/>
    </location>
</feature>
<proteinExistence type="inferred from homology"/>
<keyword evidence="2 5" id="KW-0285">Flavoprotein</keyword>
<dbReference type="RefSeq" id="WP_244747801.1">
    <property type="nucleotide sequence ID" value="NZ_CP095071.1"/>
</dbReference>
<comment type="cofactor">
    <cofactor evidence="1">
        <name>FAD</name>
        <dbReference type="ChEBI" id="CHEBI:57692"/>
    </cofactor>
</comment>
<dbReference type="Gene3D" id="3.40.50.620">
    <property type="entry name" value="HUPs"/>
    <property type="match status" value="1"/>
</dbReference>
<dbReference type="InterPro" id="IPR036155">
    <property type="entry name" value="Crypto/Photolyase_N_sf"/>
</dbReference>
<dbReference type="EMBL" id="CP095071">
    <property type="protein sequence ID" value="UOQ87361.1"/>
    <property type="molecule type" value="Genomic_DNA"/>
</dbReference>
<evidence type="ECO:0000256" key="1">
    <source>
        <dbReference type="ARBA" id="ARBA00001974"/>
    </source>
</evidence>
<keyword evidence="8" id="KW-1185">Reference proteome</keyword>
<dbReference type="InterPro" id="IPR036134">
    <property type="entry name" value="Crypto/Photolyase_FAD-like_sf"/>
</dbReference>
<keyword evidence="3 5" id="KW-0274">FAD</keyword>
<dbReference type="InterPro" id="IPR006050">
    <property type="entry name" value="DNA_photolyase_N"/>
</dbReference>
<dbReference type="PRINTS" id="PR00147">
    <property type="entry name" value="DNAPHOTLYASE"/>
</dbReference>
<dbReference type="InterPro" id="IPR002081">
    <property type="entry name" value="Cryptochrome/DNA_photolyase_1"/>
</dbReference>
<organism evidence="7 8">
    <name type="scientific">Gracilibacillus salinarum</name>
    <dbReference type="NCBI Taxonomy" id="2932255"/>
    <lineage>
        <taxon>Bacteria</taxon>
        <taxon>Bacillati</taxon>
        <taxon>Bacillota</taxon>
        <taxon>Bacilli</taxon>
        <taxon>Bacillales</taxon>
        <taxon>Bacillaceae</taxon>
        <taxon>Gracilibacillus</taxon>
    </lineage>
</organism>
<evidence type="ECO:0000256" key="3">
    <source>
        <dbReference type="ARBA" id="ARBA00022827"/>
    </source>
</evidence>
<comment type="similarity">
    <text evidence="5">Belongs to the DNA photolyase family.</text>
</comment>
<reference evidence="7 8" key="1">
    <citation type="submission" date="2022-04" db="EMBL/GenBank/DDBJ databases">
        <title>Gracilibacillus sp. isolated from saltern.</title>
        <authorList>
            <person name="Won M."/>
            <person name="Lee C.-M."/>
            <person name="Woen H.-Y."/>
            <person name="Kwon S.-W."/>
        </authorList>
    </citation>
    <scope>NUCLEOTIDE SEQUENCE [LARGE SCALE GENOMIC DNA]</scope>
    <source>
        <strain evidence="7 8">SSPM10-3</strain>
    </source>
</reference>
<protein>
    <submittedName>
        <fullName evidence="7">DNA photolyase family protein</fullName>
    </submittedName>
</protein>
<dbReference type="InterPro" id="IPR018394">
    <property type="entry name" value="DNA_photolyase_1_CS_C"/>
</dbReference>
<evidence type="ECO:0000313" key="8">
    <source>
        <dbReference type="Proteomes" id="UP000831537"/>
    </source>
</evidence>
<dbReference type="PROSITE" id="PS00394">
    <property type="entry name" value="DNA_PHOTOLYASES_1_1"/>
    <property type="match status" value="1"/>
</dbReference>
<dbReference type="InterPro" id="IPR005101">
    <property type="entry name" value="Cryptochr/Photolyase_FAD-bd"/>
</dbReference>
<dbReference type="Proteomes" id="UP000831537">
    <property type="component" value="Chromosome"/>
</dbReference>
<dbReference type="Pfam" id="PF00875">
    <property type="entry name" value="DNA_photolyase"/>
    <property type="match status" value="1"/>
</dbReference>
<evidence type="ECO:0000256" key="4">
    <source>
        <dbReference type="ARBA" id="ARBA00022991"/>
    </source>
</evidence>
<dbReference type="Pfam" id="PF03441">
    <property type="entry name" value="FAD_binding_7"/>
    <property type="match status" value="1"/>
</dbReference>
<evidence type="ECO:0000313" key="7">
    <source>
        <dbReference type="EMBL" id="UOQ87361.1"/>
    </source>
</evidence>
<accession>A0ABY4GT33</accession>
<dbReference type="PANTHER" id="PTHR11455:SF9">
    <property type="entry name" value="CRYPTOCHROME CIRCADIAN CLOCK 5 ISOFORM X1"/>
    <property type="match status" value="1"/>
</dbReference>
<sequence length="471" mass="55456">MNKTIIVWFKDDLRILDHPALYHAAMDGKVIPLYIHNETEDTNSEWYRLQAITAFQQQLQDKGATLVIKQGNPVQIIQEVVQAFNADAVYYHYQYGPESRKQDEQLMDCLSVPVRRFHGNVLTEPGTILNKQQKPYKVFTSFWKSLRSLPIAKPYPVPHKVDWYNGKASTVPHTKNSQLNMYWQAGEQQALYKWRRFLHDQIDDYQEYRDFPGVDATSRLSHHLSHGEISPKLIWHEAKDALEITSIENRLQHTMEESTETFLKQLVWREFAYHQLTFFPHIIDQPLQTKFQAFQWQKPDPMLLESWKKGLTGYPLVDAGMRQLLETGYMHNRVRMVTGSFLVKHLLIHWLEGQAWFSRLLVDHDLANNTMGWQWVAGTGFDSSPFFRIFNPVKQAEKFDPDGTYIQKWLPELRDLPIEHLHFPQKAPEEVLQDAGITLGKDYPHPIIEHQYARERALETFQQLKKEERNH</sequence>
<name>A0ABY4GT33_9BACI</name>
<dbReference type="InterPro" id="IPR014729">
    <property type="entry name" value="Rossmann-like_a/b/a_fold"/>
</dbReference>
<evidence type="ECO:0000259" key="6">
    <source>
        <dbReference type="PROSITE" id="PS51645"/>
    </source>
</evidence>